<dbReference type="EMBL" id="EF579802">
    <property type="protein sequence ID" value="ABR10481.1"/>
    <property type="molecule type" value="Genomic_DNA"/>
</dbReference>
<reference evidence="2 3" key="1">
    <citation type="submission" date="2007-04" db="EMBL/GenBank/DDBJ databases">
        <title>Isolation, characterization and complete nucleotide sequence of a novel temperate bacteriophage Min1, isolated from the nematode pathogen Microbacterium nematophilum.</title>
        <authorList>
            <person name="Akimkina T.V."/>
            <person name="Venien-Bryan C."/>
            <person name="Hodgkin J.A."/>
        </authorList>
    </citation>
    <scope>NUCLEOTIDE SEQUENCE [LARGE SCALE GENOMIC DNA]</scope>
</reference>
<dbReference type="RefSeq" id="YP_001294811.1">
    <property type="nucleotide sequence ID" value="NC_009603.1"/>
</dbReference>
<dbReference type="KEGG" id="vg:5309187"/>
<dbReference type="GeneID" id="5309187"/>
<feature type="region of interest" description="Disordered" evidence="1">
    <location>
        <begin position="194"/>
        <end position="249"/>
    </location>
</feature>
<evidence type="ECO:0000313" key="2">
    <source>
        <dbReference type="EMBL" id="ABR10481.1"/>
    </source>
</evidence>
<accession>A6N209</accession>
<protein>
    <recommendedName>
        <fullName evidence="4">Minor tail protein</fullName>
    </recommendedName>
</protein>
<organism evidence="2 3">
    <name type="scientific">Microbacterium phage Min1</name>
    <dbReference type="NCBI Taxonomy" id="446529"/>
    <lineage>
        <taxon>Viruses</taxon>
        <taxon>Duplodnaviria</taxon>
        <taxon>Heunggongvirae</taxon>
        <taxon>Uroviricota</taxon>
        <taxon>Caudoviricetes</taxon>
        <taxon>Minunavirus</taxon>
        <taxon>Minunavirus Min1</taxon>
    </lineage>
</organism>
<evidence type="ECO:0008006" key="4">
    <source>
        <dbReference type="Google" id="ProtNLM"/>
    </source>
</evidence>
<dbReference type="Proteomes" id="UP000001999">
    <property type="component" value="Segment"/>
</dbReference>
<sequence length="623" mass="68301">MLVTITPTRAPHMAFSLVDGSWLNWWPSQGAVCGLLKDGLDGWHNGVAPEYEAPSIPGDHGSYAPDAITLTSRIVTVRGFYAALRHGSSISASLFADRLAALIGEPILLTVEDAAGPRSAEGFVSAIPVHERRTDGRFLFTLIITCPDPLKYGPRLDIPVTGPSVVVRNEGTGDVFPRFEVAGELTVLDVQVPGKAGPLAGQRPRPRLGTSETASRSPMGGDGDARMGADLPSPTGGHDSPGRVRRRREGRGGVRMEVRVFYTIDGRPVEGNNRIPYTDLTYNFGWNEDGKLGLSIRWHRIIAAWKARRKLRPWLHSVAVIDDQGEVRFAGPILSRNWSGLTLKVDAGDGWALWRKRLVMNRLLRTSWRDGEVLIDEDNPAPEWVLQVAGQSLAGIGAALIRESLEFGQLLIDPPGGEAGVHVRTYQCWDFATVYDRLRDLGNVEGGPLIRFPGYLRPADGYLRLRYETDPSPVLWSWVQPAPGQRVQVVSVDEDGESMATEAYGVGGRNEDILLVSRSRSGVLTADGWPVLQVADKSHTTVSLLDTLRGYTDQLVTDGSTLPESYELKVASGYDVRVGDWADLTVQDRYLGDRTVPLIVVSVSRDRTAWQTVHAFPRENDLA</sequence>
<evidence type="ECO:0000256" key="1">
    <source>
        <dbReference type="SAM" id="MobiDB-lite"/>
    </source>
</evidence>
<proteinExistence type="predicted"/>
<name>A6N209_9CAUD</name>
<evidence type="ECO:0000313" key="3">
    <source>
        <dbReference type="Proteomes" id="UP000001999"/>
    </source>
</evidence>
<dbReference type="OrthoDB" id="2986at10239"/>
<keyword evidence="3" id="KW-1185">Reference proteome</keyword>